<keyword evidence="10 15" id="KW-0472">Membrane</keyword>
<feature type="domain" description="Cadherin" evidence="16">
    <location>
        <begin position="366"/>
        <end position="462"/>
    </location>
</feature>
<evidence type="ECO:0000256" key="7">
    <source>
        <dbReference type="ARBA" id="ARBA00022837"/>
    </source>
</evidence>
<evidence type="ECO:0000256" key="13">
    <source>
        <dbReference type="PROSITE-ProRule" id="PRU00043"/>
    </source>
</evidence>
<feature type="domain" description="Cadherin" evidence="16">
    <location>
        <begin position="1068"/>
        <end position="1170"/>
    </location>
</feature>
<evidence type="ECO:0000256" key="14">
    <source>
        <dbReference type="SAM" id="MobiDB-lite"/>
    </source>
</evidence>
<dbReference type="GO" id="GO:0007163">
    <property type="term" value="P:establishment or maintenance of cell polarity"/>
    <property type="evidence" value="ECO:0007669"/>
    <property type="project" value="UniProtKB-ARBA"/>
</dbReference>
<feature type="domain" description="Cadherin" evidence="16">
    <location>
        <begin position="862"/>
        <end position="963"/>
    </location>
</feature>
<keyword evidence="6" id="KW-0677">Repeat</keyword>
<protein>
    <recommendedName>
        <fullName evidence="16">Cadherin domain-containing protein</fullName>
    </recommendedName>
</protein>
<dbReference type="GO" id="GO:0005509">
    <property type="term" value="F:calcium ion binding"/>
    <property type="evidence" value="ECO:0007669"/>
    <property type="project" value="UniProtKB-UniRule"/>
</dbReference>
<dbReference type="PROSITE" id="PS50268">
    <property type="entry name" value="CADHERIN_2"/>
    <property type="match status" value="15"/>
</dbReference>
<dbReference type="EMBL" id="JBAMIC010000010">
    <property type="protein sequence ID" value="KAK7101762.1"/>
    <property type="molecule type" value="Genomic_DNA"/>
</dbReference>
<feature type="region of interest" description="Disordered" evidence="14">
    <location>
        <begin position="2004"/>
        <end position="2049"/>
    </location>
</feature>
<evidence type="ECO:0000256" key="15">
    <source>
        <dbReference type="SAM" id="Phobius"/>
    </source>
</evidence>
<feature type="domain" description="Cadherin" evidence="16">
    <location>
        <begin position="1376"/>
        <end position="1476"/>
    </location>
</feature>
<dbReference type="SMART" id="SM00112">
    <property type="entry name" value="CA"/>
    <property type="match status" value="15"/>
</dbReference>
<dbReference type="Pfam" id="PF00028">
    <property type="entry name" value="Cadherin"/>
    <property type="match status" value="13"/>
</dbReference>
<dbReference type="GO" id="GO:0005886">
    <property type="term" value="C:plasma membrane"/>
    <property type="evidence" value="ECO:0007669"/>
    <property type="project" value="UniProtKB-SubCell"/>
</dbReference>
<feature type="domain" description="Cadherin" evidence="16">
    <location>
        <begin position="655"/>
        <end position="758"/>
    </location>
</feature>
<organism evidence="17 18">
    <name type="scientific">Littorina saxatilis</name>
    <dbReference type="NCBI Taxonomy" id="31220"/>
    <lineage>
        <taxon>Eukaryota</taxon>
        <taxon>Metazoa</taxon>
        <taxon>Spiralia</taxon>
        <taxon>Lophotrochozoa</taxon>
        <taxon>Mollusca</taxon>
        <taxon>Gastropoda</taxon>
        <taxon>Caenogastropoda</taxon>
        <taxon>Littorinimorpha</taxon>
        <taxon>Littorinoidea</taxon>
        <taxon>Littorinidae</taxon>
        <taxon>Littorina</taxon>
    </lineage>
</organism>
<feature type="domain" description="Cadherin" evidence="16">
    <location>
        <begin position="1477"/>
        <end position="1590"/>
    </location>
</feature>
<feature type="domain" description="Cadherin" evidence="16">
    <location>
        <begin position="470"/>
        <end position="564"/>
    </location>
</feature>
<dbReference type="GO" id="GO:0007156">
    <property type="term" value="P:homophilic cell adhesion via plasma membrane adhesion molecules"/>
    <property type="evidence" value="ECO:0007669"/>
    <property type="project" value="InterPro"/>
</dbReference>
<evidence type="ECO:0000259" key="16">
    <source>
        <dbReference type="PROSITE" id="PS50268"/>
    </source>
</evidence>
<evidence type="ECO:0000256" key="5">
    <source>
        <dbReference type="ARBA" id="ARBA00022729"/>
    </source>
</evidence>
<keyword evidence="5" id="KW-0732">Signal</keyword>
<evidence type="ECO:0000256" key="6">
    <source>
        <dbReference type="ARBA" id="ARBA00022737"/>
    </source>
</evidence>
<dbReference type="FunFam" id="2.60.40.60:FF:000104">
    <property type="entry name" value="cadherin-23 isoform X1"/>
    <property type="match status" value="1"/>
</dbReference>
<feature type="region of interest" description="Disordered" evidence="14">
    <location>
        <begin position="2068"/>
        <end position="2088"/>
    </location>
</feature>
<keyword evidence="9 15" id="KW-1133">Transmembrane helix</keyword>
<dbReference type="InterPro" id="IPR002126">
    <property type="entry name" value="Cadherin-like_dom"/>
</dbReference>
<dbReference type="SUPFAM" id="SSF49313">
    <property type="entry name" value="Cadherin-like"/>
    <property type="match status" value="15"/>
</dbReference>
<feature type="domain" description="Cadherin" evidence="16">
    <location>
        <begin position="964"/>
        <end position="1068"/>
    </location>
</feature>
<keyword evidence="2" id="KW-1003">Cell membrane</keyword>
<feature type="domain" description="Cadherin" evidence="16">
    <location>
        <begin position="1171"/>
        <end position="1275"/>
    </location>
</feature>
<keyword evidence="12" id="KW-0325">Glycoprotein</keyword>
<dbReference type="InterPro" id="IPR015919">
    <property type="entry name" value="Cadherin-like_sf"/>
</dbReference>
<comment type="caution">
    <text evidence="17">The sequence shown here is derived from an EMBL/GenBank/DDBJ whole genome shotgun (WGS) entry which is preliminary data.</text>
</comment>
<keyword evidence="4 15" id="KW-0812">Transmembrane</keyword>
<name>A0AAN9GB59_9CAEN</name>
<dbReference type="InterPro" id="IPR020894">
    <property type="entry name" value="Cadherin_CS"/>
</dbReference>
<feature type="compositionally biased region" description="Polar residues" evidence="14">
    <location>
        <begin position="2078"/>
        <end position="2088"/>
    </location>
</feature>
<evidence type="ECO:0000256" key="3">
    <source>
        <dbReference type="ARBA" id="ARBA00022536"/>
    </source>
</evidence>
<keyword evidence="11" id="KW-1015">Disulfide bond</keyword>
<comment type="subcellular location">
    <subcellularLocation>
        <location evidence="1">Cell membrane</location>
        <topology evidence="1">Single-pass membrane protein</topology>
    </subcellularLocation>
</comment>
<feature type="domain" description="Cadherin" evidence="16">
    <location>
        <begin position="761"/>
        <end position="861"/>
    </location>
</feature>
<dbReference type="PROSITE" id="PS00232">
    <property type="entry name" value="CADHERIN_1"/>
    <property type="match status" value="7"/>
</dbReference>
<dbReference type="FunFam" id="2.60.40.60:FF:000033">
    <property type="entry name" value="FAT atypical cadherin 1"/>
    <property type="match status" value="3"/>
</dbReference>
<feature type="region of interest" description="Disordered" evidence="14">
    <location>
        <begin position="1856"/>
        <end position="1878"/>
    </location>
</feature>
<evidence type="ECO:0000256" key="11">
    <source>
        <dbReference type="ARBA" id="ARBA00023157"/>
    </source>
</evidence>
<sequence length="2088" mass="225177">MQPQQLMLRARELSISAFRTADLNITINIVDSNDHPPKCADYVIFLTLPEDAAPGTVLTSLNCSDIDVSDRLEYTIASDSSNRFAVNSSTGEVSVARFMDFETEDHNTDVIVYVHDVSSTPFTMTVLINLLITDVDDNAPQFSSDVINIEIPEDTDLGRLVGTLTTTDADSPGTPLSKPTYGFVPATHSSFYIHPDTGTILTNALLDREFSENIQLTVSAHSSNRTTNVSTALVNITIIDINDNPPVFTPTFLMCNVSEGASKGTPVCAVTASDVDTGTFADITYSSDSSLFPIHSISGEMSLNGTLDYEQQTSYTLVVTATDDPTAKPPSQRMTSHVLVRVQVEGVNEATPVWRIPANDSEIRYVPENTMPGTSLFTLSASDDDTGDDGQVTYQLLQPAASPFLLHAQQGVVTLRSKLDRETLDIYVLVLEACDSAEVDQRSSTVTFTISVLDINDNAPVCKHVEPVIVSSSASIGDSMLNLSCSDLDLTNGVMTYVKTGGDVSGVFSVNLVSGEIGLSRLPTQAQYEVRVEVFDGGPKRLSTYTTVTFIIEDVFLFANLPAVLRIHEDDAVGSILLDIETVGSNLPTFFELAGGEGVFAVQPSTGEIILMSALDREARDTYEVTVVAYTAIGQRATSSVTLSVQDVNDNAPILSGTFNFSVSENVSVPRELHVFSAIDVDLGDNGTVVFRITSGNDGQVFSLTSDGKLSAVAPLDAEQSRLHQLVIEAKDGGIPSLTSHKHVYISVKEVDEHQPEFITTGQSLHVSIPEDTTVGAPVIHLQAEDADLNDDVKFDFISGNVEDTFVIDRATGRLYLSRVLDRETHSTFELVIQASNARQKTTNTTVTLTVTDANDNAPVFSRPHYRFEVDENAAPGTSTCQIRATDSDLGPNGEFYLEITEGDSDHVFLFDGLNLVINKSLNASVSSSFTLTVRATDRGTPVLSSDVAVLVTVTPENKPPKFLLRDVNFTVPENSLTGIMIYDFEATFGGARETGDLVYAITSGNDADRFSLDQYSGQLYLIRDLDFEKEHSVTITVRAEHAKDSALSDVITFTVYVTNVNDVTPAFLRSYTWSVPEGGHTATSLGRVSATDRDEGDFGLLAYSITGDSRFSIDETTGEVTLTGQISYSDNTFFSLSVIATDQAGPNSLTGSVTVTVHVTEVNDHVPSFQHVAQEVSIPESSVVGSVVTVLLPRDDDLQDNGKVTCDIIGGNQAGKFSIDPVICVVNTTASLDAESQSTYILMVTATDHGTPSLTGTMTLTVSVSDDNDNAPVFDPDTAHVHLSRADPPSTLVYTATATDADSGSNGLVLYSFLSGNAAGHFTLDPQSGRVQTISPLDLAADNHTLLLTATDLGYPANVALLTLHIDISSSLTPSTVDQTFTVMENSAVGTVVGTLPSERSKTTLSHRIASGNYRAAFSITTDAGGDGVIRLEGPVDREEFSEYQLAVVTERADDNVTTVVRVEVVDINDNAPEFLISSLAFPVVENLPPGTTLGTLSVIDKDTGTNADLTLSFESTTPLCDVYFSLNYNGVITVKHSVDYEALRELICEVVAKDDGSPALTSTATFTASVIDVDENLKIVNGSNSTVFLSLEIPFDSSTGILVHTLTPSEFSMTTTPADTLRFLSGSENGVFSVSTTTGEVSVGRHDLLYDNSRYFQWVVCHHEMGEARDTQLGMVRVDTFSMNRHVVVISYAVSKEYLEANRSSLKAHVQVFFPGDRRVGILEIRDDTPPNTRRRLLSQQSVVMMYVVNDTAADSVGGVDRAKVFLSQADVLKVLQQSPDGTPVSGLSDALFPVIQVMPYHKSLVIEAHSESLLDTGGGLSLVICAILLCAAIALFLCVCCVWKRQKRTNRTRESTLSLLGSESPSGTPDITKKLSTISTPGEEIVVTDRRTSMDIKQELDSMLPLPFLLTHSLQLNIQTPPDATHMANNREQQIHVNRSVEEKKRKKKTKKAGKVHREGSDLLLIAESLAPARNAGRVELLQNVAIDELCLSSESEDEQSFSVASADNASADDTQDRNVDADGIPLEELPAEPGKSRTTTRSSETKPNIFLTVLAAIRIKLNTKLASPPERSKNNASNPSDGAF</sequence>
<dbReference type="Gene3D" id="2.60.40.60">
    <property type="entry name" value="Cadherins"/>
    <property type="match status" value="15"/>
</dbReference>
<dbReference type="GO" id="GO:0005911">
    <property type="term" value="C:cell-cell junction"/>
    <property type="evidence" value="ECO:0007669"/>
    <property type="project" value="TreeGrafter"/>
</dbReference>
<feature type="transmembrane region" description="Helical" evidence="15">
    <location>
        <begin position="1823"/>
        <end position="1846"/>
    </location>
</feature>
<dbReference type="FunFam" id="2.60.40.60:FF:000116">
    <property type="entry name" value="Dachsous cadherin-related 2"/>
    <property type="match status" value="1"/>
</dbReference>
<dbReference type="PRINTS" id="PR00205">
    <property type="entry name" value="CADHERIN"/>
</dbReference>
<feature type="domain" description="Cadherin" evidence="16">
    <location>
        <begin position="559"/>
        <end position="655"/>
    </location>
</feature>
<evidence type="ECO:0000256" key="1">
    <source>
        <dbReference type="ARBA" id="ARBA00004162"/>
    </source>
</evidence>
<feature type="compositionally biased region" description="Polar residues" evidence="14">
    <location>
        <begin position="1858"/>
        <end position="1878"/>
    </location>
</feature>
<dbReference type="Proteomes" id="UP001374579">
    <property type="component" value="Unassembled WGS sequence"/>
</dbReference>
<proteinExistence type="predicted"/>
<dbReference type="FunFam" id="2.60.40.60:FF:000020">
    <property type="entry name" value="Dachsous cadherin-related 1b"/>
    <property type="match status" value="1"/>
</dbReference>
<evidence type="ECO:0000256" key="9">
    <source>
        <dbReference type="ARBA" id="ARBA00022989"/>
    </source>
</evidence>
<reference evidence="17 18" key="1">
    <citation type="submission" date="2024-02" db="EMBL/GenBank/DDBJ databases">
        <title>Chromosome-scale genome assembly of the rough periwinkle Littorina saxatilis.</title>
        <authorList>
            <person name="De Jode A."/>
            <person name="Faria R."/>
            <person name="Formenti G."/>
            <person name="Sims Y."/>
            <person name="Smith T.P."/>
            <person name="Tracey A."/>
            <person name="Wood J.M.D."/>
            <person name="Zagrodzka Z.B."/>
            <person name="Johannesson K."/>
            <person name="Butlin R.K."/>
            <person name="Leder E.H."/>
        </authorList>
    </citation>
    <scope>NUCLEOTIDE SEQUENCE [LARGE SCALE GENOMIC DNA]</scope>
    <source>
        <strain evidence="17">Snail1</strain>
        <tissue evidence="17">Muscle</tissue>
    </source>
</reference>
<feature type="domain" description="Cadherin" evidence="16">
    <location>
        <begin position="249"/>
        <end position="354"/>
    </location>
</feature>
<dbReference type="CDD" id="cd11304">
    <property type="entry name" value="Cadherin_repeat"/>
    <property type="match status" value="15"/>
</dbReference>
<keyword evidence="7 13" id="KW-0106">Calcium</keyword>
<dbReference type="InterPro" id="IPR050971">
    <property type="entry name" value="Cadherin-domain_protein"/>
</dbReference>
<evidence type="ECO:0000256" key="2">
    <source>
        <dbReference type="ARBA" id="ARBA00022475"/>
    </source>
</evidence>
<feature type="compositionally biased region" description="Low complexity" evidence="14">
    <location>
        <begin position="2004"/>
        <end position="2016"/>
    </location>
</feature>
<evidence type="ECO:0000313" key="18">
    <source>
        <dbReference type="Proteomes" id="UP001374579"/>
    </source>
</evidence>
<feature type="domain" description="Cadherin" evidence="16">
    <location>
        <begin position="143"/>
        <end position="248"/>
    </location>
</feature>
<gene>
    <name evidence="17" type="ORF">V1264_020094</name>
</gene>
<evidence type="ECO:0000313" key="17">
    <source>
        <dbReference type="EMBL" id="KAK7101762.1"/>
    </source>
</evidence>
<dbReference type="PANTHER" id="PTHR24025">
    <property type="entry name" value="DESMOGLEIN FAMILY MEMBER"/>
    <property type="match status" value="1"/>
</dbReference>
<feature type="domain" description="Cadherin" evidence="16">
    <location>
        <begin position="40"/>
        <end position="142"/>
    </location>
</feature>
<dbReference type="FunFam" id="2.60.40.60:FF:000032">
    <property type="entry name" value="FAT atypical cadherin 1"/>
    <property type="match status" value="1"/>
</dbReference>
<keyword evidence="18" id="KW-1185">Reference proteome</keyword>
<evidence type="ECO:0000256" key="12">
    <source>
        <dbReference type="ARBA" id="ARBA00023180"/>
    </source>
</evidence>
<evidence type="ECO:0000256" key="8">
    <source>
        <dbReference type="ARBA" id="ARBA00022889"/>
    </source>
</evidence>
<evidence type="ECO:0000256" key="4">
    <source>
        <dbReference type="ARBA" id="ARBA00022692"/>
    </source>
</evidence>
<keyword evidence="3" id="KW-0245">EGF-like domain</keyword>
<dbReference type="PANTHER" id="PTHR24025:SF23">
    <property type="entry name" value="NEURAL-CADHERIN"/>
    <property type="match status" value="1"/>
</dbReference>
<accession>A0AAN9GB59</accession>
<feature type="domain" description="Cadherin" evidence="16">
    <location>
        <begin position="1276"/>
        <end position="1377"/>
    </location>
</feature>
<evidence type="ECO:0000256" key="10">
    <source>
        <dbReference type="ARBA" id="ARBA00023136"/>
    </source>
</evidence>
<dbReference type="FunFam" id="2.60.40.60:FF:000039">
    <property type="entry name" value="FAT atypical cadherin 3"/>
    <property type="match status" value="1"/>
</dbReference>
<keyword evidence="8" id="KW-0130">Cell adhesion</keyword>